<comment type="caution">
    <text evidence="2">The sequence shown here is derived from an EMBL/GenBank/DDBJ whole genome shotgun (WGS) entry which is preliminary data.</text>
</comment>
<dbReference type="RefSeq" id="WP_189243527.1">
    <property type="nucleotide sequence ID" value="NZ_BMQP01000042.1"/>
</dbReference>
<organism evidence="2 3">
    <name type="scientific">Planobispora rosea</name>
    <dbReference type="NCBI Taxonomy" id="35762"/>
    <lineage>
        <taxon>Bacteria</taxon>
        <taxon>Bacillati</taxon>
        <taxon>Actinomycetota</taxon>
        <taxon>Actinomycetes</taxon>
        <taxon>Streptosporangiales</taxon>
        <taxon>Streptosporangiaceae</taxon>
        <taxon>Planobispora</taxon>
    </lineage>
</organism>
<dbReference type="Proteomes" id="UP000655044">
    <property type="component" value="Unassembled WGS sequence"/>
</dbReference>
<keyword evidence="1" id="KW-0812">Transmembrane</keyword>
<keyword evidence="1" id="KW-1133">Transmembrane helix</keyword>
<keyword evidence="1" id="KW-0472">Membrane</keyword>
<name>A0A8J3WFM0_PLARO</name>
<sequence>MPTSVLPSADPARREPVSTRRIVLGTAAVALVPVVLAAAGLLHPHHLTQDTAGRWITLHLLLLPVFPLLAGSLLFLLRGLRGPWVTVARVGSYLYAIFYTALDAIAGVAYGTLLANTDDPASLTRAGTAIDVVGGALGLIGSSGFLLASVATTVALASRYGTRRVATGGTILIAASVLWLGSHIYWPEGVITVLCLGLGAGLLNIAREGAPSGPAAAVS</sequence>
<feature type="transmembrane region" description="Helical" evidence="1">
    <location>
        <begin position="55"/>
        <end position="80"/>
    </location>
</feature>
<evidence type="ECO:0000256" key="1">
    <source>
        <dbReference type="SAM" id="Phobius"/>
    </source>
</evidence>
<gene>
    <name evidence="2" type="ORF">Pro02_59830</name>
</gene>
<protein>
    <submittedName>
        <fullName evidence="2">Uncharacterized protein</fullName>
    </submittedName>
</protein>
<keyword evidence="3" id="KW-1185">Reference proteome</keyword>
<evidence type="ECO:0000313" key="2">
    <source>
        <dbReference type="EMBL" id="GIH87575.1"/>
    </source>
</evidence>
<feature type="transmembrane region" description="Helical" evidence="1">
    <location>
        <begin position="165"/>
        <end position="184"/>
    </location>
</feature>
<reference evidence="2" key="1">
    <citation type="submission" date="2021-01" db="EMBL/GenBank/DDBJ databases">
        <title>Whole genome shotgun sequence of Planobispora rosea NBRC 15558.</title>
        <authorList>
            <person name="Komaki H."/>
            <person name="Tamura T."/>
        </authorList>
    </citation>
    <scope>NUCLEOTIDE SEQUENCE</scope>
    <source>
        <strain evidence="2">NBRC 15558</strain>
    </source>
</reference>
<dbReference type="EMBL" id="BOOI01000063">
    <property type="protein sequence ID" value="GIH87575.1"/>
    <property type="molecule type" value="Genomic_DNA"/>
</dbReference>
<feature type="transmembrane region" description="Helical" evidence="1">
    <location>
        <begin position="22"/>
        <end position="43"/>
    </location>
</feature>
<accession>A0A8J3WFM0</accession>
<feature type="transmembrane region" description="Helical" evidence="1">
    <location>
        <begin position="92"/>
        <end position="113"/>
    </location>
</feature>
<feature type="transmembrane region" description="Helical" evidence="1">
    <location>
        <begin position="133"/>
        <end position="158"/>
    </location>
</feature>
<proteinExistence type="predicted"/>
<evidence type="ECO:0000313" key="3">
    <source>
        <dbReference type="Proteomes" id="UP000655044"/>
    </source>
</evidence>
<dbReference type="AlphaFoldDB" id="A0A8J3WFM0"/>